<feature type="transmembrane region" description="Helical" evidence="1">
    <location>
        <begin position="163"/>
        <end position="181"/>
    </location>
</feature>
<feature type="transmembrane region" description="Helical" evidence="1">
    <location>
        <begin position="135"/>
        <end position="156"/>
    </location>
</feature>
<reference evidence="2 3" key="1">
    <citation type="submission" date="2018-05" db="EMBL/GenBank/DDBJ databases">
        <title>Complete genome sequencing of three human clinical isolates of Staphylococcus caprae reveals virulence factors similar to those of S. epidermidis and S. capitis.</title>
        <authorList>
            <person name="Watanabe S."/>
            <person name="Cui L."/>
        </authorList>
    </citation>
    <scope>NUCLEOTIDE SEQUENCE [LARGE SCALE GENOMIC DNA]</scope>
    <source>
        <strain evidence="2 3">JMUB590</strain>
    </source>
</reference>
<evidence type="ECO:0000313" key="2">
    <source>
        <dbReference type="EMBL" id="BBD91257.1"/>
    </source>
</evidence>
<evidence type="ECO:0008006" key="4">
    <source>
        <dbReference type="Google" id="ProtNLM"/>
    </source>
</evidence>
<protein>
    <recommendedName>
        <fullName evidence="4">ABC transporter permease</fullName>
    </recommendedName>
</protein>
<keyword evidence="1" id="KW-1133">Transmembrane helix</keyword>
<name>A0ABM7FS31_9STAP</name>
<organism evidence="2 3">
    <name type="scientific">Staphylococcus caprae</name>
    <dbReference type="NCBI Taxonomy" id="29380"/>
    <lineage>
        <taxon>Bacteria</taxon>
        <taxon>Bacillati</taxon>
        <taxon>Bacillota</taxon>
        <taxon>Bacilli</taxon>
        <taxon>Bacillales</taxon>
        <taxon>Staphylococcaceae</taxon>
        <taxon>Staphylococcus</taxon>
    </lineage>
</organism>
<keyword evidence="1" id="KW-0472">Membrane</keyword>
<sequence>MINYIKSENYRILHSKGFYIYTIICNLLIILAAITLMYFDKTTNKFPYGNAKFFYSNVISAGLIIIVIGIAFNLLVNNKESQRLVKDSISFDISLYIIFIGKFLIYICYFFIMCLISLISTIVLGLTIFNTDIQSLNQFLISLLNMAPIIFGGLALGHTLNSFKINGAIVVIFTSILYYYSSTLFKLLTLLSNKFEPLYKNSPTNLFYTNLNKYLDTSNQFAYQNWIIGIILGTIFLVIGCLIFSKKEFK</sequence>
<feature type="transmembrane region" description="Helical" evidence="1">
    <location>
        <begin position="223"/>
        <end position="244"/>
    </location>
</feature>
<evidence type="ECO:0000256" key="1">
    <source>
        <dbReference type="SAM" id="Phobius"/>
    </source>
</evidence>
<feature type="transmembrane region" description="Helical" evidence="1">
    <location>
        <begin position="54"/>
        <end position="76"/>
    </location>
</feature>
<dbReference type="EMBL" id="AP018586">
    <property type="protein sequence ID" value="BBD91257.1"/>
    <property type="molecule type" value="Genomic_DNA"/>
</dbReference>
<keyword evidence="1" id="KW-0812">Transmembrane</keyword>
<accession>A0ABM7FS31</accession>
<gene>
    <name evidence="2" type="ORF">JMUB590_0147</name>
</gene>
<evidence type="ECO:0000313" key="3">
    <source>
        <dbReference type="Proteomes" id="UP000274772"/>
    </source>
</evidence>
<feature type="transmembrane region" description="Helical" evidence="1">
    <location>
        <begin position="18"/>
        <end position="39"/>
    </location>
</feature>
<proteinExistence type="predicted"/>
<feature type="transmembrane region" description="Helical" evidence="1">
    <location>
        <begin position="96"/>
        <end position="129"/>
    </location>
</feature>
<keyword evidence="3" id="KW-1185">Reference proteome</keyword>
<dbReference type="Proteomes" id="UP000274772">
    <property type="component" value="Chromosome"/>
</dbReference>